<organism evidence="2 3">
    <name type="scientific">Urochloa decumbens</name>
    <dbReference type="NCBI Taxonomy" id="240449"/>
    <lineage>
        <taxon>Eukaryota</taxon>
        <taxon>Viridiplantae</taxon>
        <taxon>Streptophyta</taxon>
        <taxon>Embryophyta</taxon>
        <taxon>Tracheophyta</taxon>
        <taxon>Spermatophyta</taxon>
        <taxon>Magnoliopsida</taxon>
        <taxon>Liliopsida</taxon>
        <taxon>Poales</taxon>
        <taxon>Poaceae</taxon>
        <taxon>PACMAD clade</taxon>
        <taxon>Panicoideae</taxon>
        <taxon>Panicodae</taxon>
        <taxon>Paniceae</taxon>
        <taxon>Melinidinae</taxon>
        <taxon>Urochloa</taxon>
    </lineage>
</organism>
<feature type="transmembrane region" description="Helical" evidence="1">
    <location>
        <begin position="110"/>
        <end position="132"/>
    </location>
</feature>
<dbReference type="Pfam" id="PF20100">
    <property type="entry name" value="DUF6490"/>
    <property type="match status" value="1"/>
</dbReference>
<feature type="transmembrane region" description="Helical" evidence="1">
    <location>
        <begin position="34"/>
        <end position="67"/>
    </location>
</feature>
<evidence type="ECO:0000313" key="3">
    <source>
        <dbReference type="Proteomes" id="UP001497457"/>
    </source>
</evidence>
<dbReference type="Proteomes" id="UP001497457">
    <property type="component" value="Chromosome 36b"/>
</dbReference>
<keyword evidence="3" id="KW-1185">Reference proteome</keyword>
<gene>
    <name evidence="2" type="ORF">URODEC1_LOCUS91879</name>
</gene>
<protein>
    <submittedName>
        <fullName evidence="2">Uncharacterized protein</fullName>
    </submittedName>
</protein>
<keyword evidence="1" id="KW-0472">Membrane</keyword>
<dbReference type="PANTHER" id="PTHR46610:SF19">
    <property type="entry name" value="OS06G0147400 PROTEIN"/>
    <property type="match status" value="1"/>
</dbReference>
<reference evidence="2 3" key="2">
    <citation type="submission" date="2024-10" db="EMBL/GenBank/DDBJ databases">
        <authorList>
            <person name="Ryan C."/>
        </authorList>
    </citation>
    <scope>NUCLEOTIDE SEQUENCE [LARGE SCALE GENOMIC DNA]</scope>
</reference>
<keyword evidence="1" id="KW-0812">Transmembrane</keyword>
<reference evidence="3" key="1">
    <citation type="submission" date="2024-06" db="EMBL/GenBank/DDBJ databases">
        <authorList>
            <person name="Ryan C."/>
        </authorList>
    </citation>
    <scope>NUCLEOTIDE SEQUENCE [LARGE SCALE GENOMIC DNA]</scope>
</reference>
<evidence type="ECO:0000256" key="1">
    <source>
        <dbReference type="SAM" id="Phobius"/>
    </source>
</evidence>
<name>A0ABC9E6W5_9POAL</name>
<dbReference type="EMBL" id="OZ075146">
    <property type="protein sequence ID" value="CAL5051012.1"/>
    <property type="molecule type" value="Genomic_DNA"/>
</dbReference>
<dbReference type="InterPro" id="IPR045501">
    <property type="entry name" value="DUF6490"/>
</dbReference>
<evidence type="ECO:0000313" key="2">
    <source>
        <dbReference type="EMBL" id="CAL5051012.1"/>
    </source>
</evidence>
<proteinExistence type="predicted"/>
<dbReference type="AlphaFoldDB" id="A0ABC9E6W5"/>
<feature type="transmembrane region" description="Helical" evidence="1">
    <location>
        <begin position="87"/>
        <end position="104"/>
    </location>
</feature>
<dbReference type="PANTHER" id="PTHR46610">
    <property type="entry name" value="OS05G0181300 PROTEIN"/>
    <property type="match status" value="1"/>
</dbReference>
<keyword evidence="1" id="KW-1133">Transmembrane helix</keyword>
<sequence>MVSSKPPSDSNPNPAAAVPAAIARARRFPWGSGAVVVGLALNLVLCVHRAAVAFAASSHINLLLLLWSLRRFEASPPGSVARRRARIAVWLLTTTLTAAFTWKVGALLPLVPAVVASAMATATILFGSYVLFAHDDK</sequence>
<accession>A0ABC9E6W5</accession>